<evidence type="ECO:0000256" key="12">
    <source>
        <dbReference type="SAM" id="SignalP"/>
    </source>
</evidence>
<evidence type="ECO:0000256" key="1">
    <source>
        <dbReference type="ARBA" id="ARBA00004177"/>
    </source>
</evidence>
<dbReference type="SUPFAM" id="SSF52058">
    <property type="entry name" value="L domain-like"/>
    <property type="match status" value="1"/>
</dbReference>
<keyword evidence="7" id="KW-0967">Endosome</keyword>
<evidence type="ECO:0000256" key="6">
    <source>
        <dbReference type="ARBA" id="ARBA00022737"/>
    </source>
</evidence>
<keyword evidence="11" id="KW-0325">Glycoprotein</keyword>
<dbReference type="InterPro" id="IPR001611">
    <property type="entry name" value="Leu-rich_rpt"/>
</dbReference>
<keyword evidence="14" id="KW-1185">Reference proteome</keyword>
<dbReference type="GO" id="GO:0038187">
    <property type="term" value="F:pattern recognition receptor activity"/>
    <property type="evidence" value="ECO:0007669"/>
    <property type="project" value="TreeGrafter"/>
</dbReference>
<dbReference type="GO" id="GO:0005886">
    <property type="term" value="C:plasma membrane"/>
    <property type="evidence" value="ECO:0007669"/>
    <property type="project" value="TreeGrafter"/>
</dbReference>
<dbReference type="Proteomes" id="UP000827092">
    <property type="component" value="Unassembled WGS sequence"/>
</dbReference>
<dbReference type="SMART" id="SM00369">
    <property type="entry name" value="LRR_TYP"/>
    <property type="match status" value="3"/>
</dbReference>
<gene>
    <name evidence="13" type="ORF">JTE90_011945</name>
</gene>
<dbReference type="AlphaFoldDB" id="A0AAV6V2W7"/>
<protein>
    <submittedName>
        <fullName evidence="13">Uncharacterized protein</fullName>
    </submittedName>
</protein>
<keyword evidence="9" id="KW-0472">Membrane</keyword>
<dbReference type="InterPro" id="IPR003591">
    <property type="entry name" value="Leu-rich_rpt_typical-subtyp"/>
</dbReference>
<feature type="signal peptide" evidence="12">
    <location>
        <begin position="1"/>
        <end position="22"/>
    </location>
</feature>
<reference evidence="13 14" key="1">
    <citation type="journal article" date="2022" name="Nat. Ecol. Evol.">
        <title>A masculinizing supergene underlies an exaggerated male reproductive morph in a spider.</title>
        <authorList>
            <person name="Hendrickx F."/>
            <person name="De Corte Z."/>
            <person name="Sonet G."/>
            <person name="Van Belleghem S.M."/>
            <person name="Kostlbacher S."/>
            <person name="Vangestel C."/>
        </authorList>
    </citation>
    <scope>NUCLEOTIDE SEQUENCE [LARGE SCALE GENOMIC DNA]</scope>
    <source>
        <strain evidence="13">W744_W776</strain>
    </source>
</reference>
<dbReference type="GO" id="GO:0007249">
    <property type="term" value="P:canonical NF-kappaB signal transduction"/>
    <property type="evidence" value="ECO:0007669"/>
    <property type="project" value="TreeGrafter"/>
</dbReference>
<comment type="caution">
    <text evidence="13">The sequence shown here is derived from an EMBL/GenBank/DDBJ whole genome shotgun (WGS) entry which is preliminary data.</text>
</comment>
<dbReference type="Gene3D" id="3.80.10.10">
    <property type="entry name" value="Ribonuclease Inhibitor"/>
    <property type="match status" value="3"/>
</dbReference>
<proteinExistence type="predicted"/>
<evidence type="ECO:0000256" key="3">
    <source>
        <dbReference type="ARBA" id="ARBA00022614"/>
    </source>
</evidence>
<sequence>MSRKISIPLLIYLFSVISISISCPRKEDLRPCHCEWPGLEGSAYILCHGLNNEQDLSNAASSLRGKNYVYSFTIDNSNFNFIPSDAFKGLNFVELDINATTLRALTDTDEAFVGLEDHLEILIMTDCVFMSEWDWSIFRNLKKLRTLDIVGSDLEIIGEELMKINITNVEDISFARNRISYIYDNAFVTFRNLRILSLNDNEIKEMKRTMFPNPALTLADFDISHNLIEQLPEDLFTNMPSLDTLSIGYNKILVLKENIFSGIWEQLDLFHTMGNELRCDCRMAWLLEQKFPRVTRGMCALPREVKGKTLDKLTSKDLWCYK</sequence>
<keyword evidence="3" id="KW-0433">Leucine-rich repeat</keyword>
<dbReference type="GO" id="GO:0002224">
    <property type="term" value="P:toll-like receptor signaling pathway"/>
    <property type="evidence" value="ECO:0007669"/>
    <property type="project" value="TreeGrafter"/>
</dbReference>
<keyword evidence="5 12" id="KW-0732">Signal</keyword>
<keyword evidence="10" id="KW-0675">Receptor</keyword>
<evidence type="ECO:0000256" key="5">
    <source>
        <dbReference type="ARBA" id="ARBA00022729"/>
    </source>
</evidence>
<accession>A0AAV6V2W7</accession>
<comment type="subcellular location">
    <subcellularLocation>
        <location evidence="1">Endosome</location>
    </subcellularLocation>
    <subcellularLocation>
        <location evidence="2">Membrane</location>
    </subcellularLocation>
</comment>
<evidence type="ECO:0000256" key="2">
    <source>
        <dbReference type="ARBA" id="ARBA00004370"/>
    </source>
</evidence>
<evidence type="ECO:0000256" key="10">
    <source>
        <dbReference type="ARBA" id="ARBA00023170"/>
    </source>
</evidence>
<evidence type="ECO:0000313" key="13">
    <source>
        <dbReference type="EMBL" id="KAG8190224.1"/>
    </source>
</evidence>
<feature type="chain" id="PRO_5043338921" evidence="12">
    <location>
        <begin position="23"/>
        <end position="322"/>
    </location>
</feature>
<keyword evidence="8" id="KW-1133">Transmembrane helix</keyword>
<evidence type="ECO:0000256" key="7">
    <source>
        <dbReference type="ARBA" id="ARBA00022753"/>
    </source>
</evidence>
<dbReference type="PROSITE" id="PS51257">
    <property type="entry name" value="PROKAR_LIPOPROTEIN"/>
    <property type="match status" value="1"/>
</dbReference>
<dbReference type="EMBL" id="JAFNEN010000191">
    <property type="protein sequence ID" value="KAG8190224.1"/>
    <property type="molecule type" value="Genomic_DNA"/>
</dbReference>
<dbReference type="GO" id="GO:0032755">
    <property type="term" value="P:positive regulation of interleukin-6 production"/>
    <property type="evidence" value="ECO:0007669"/>
    <property type="project" value="TreeGrafter"/>
</dbReference>
<dbReference type="GO" id="GO:0005768">
    <property type="term" value="C:endosome"/>
    <property type="evidence" value="ECO:0007669"/>
    <property type="project" value="UniProtKB-SubCell"/>
</dbReference>
<evidence type="ECO:0000256" key="8">
    <source>
        <dbReference type="ARBA" id="ARBA00022989"/>
    </source>
</evidence>
<organism evidence="13 14">
    <name type="scientific">Oedothorax gibbosus</name>
    <dbReference type="NCBI Taxonomy" id="931172"/>
    <lineage>
        <taxon>Eukaryota</taxon>
        <taxon>Metazoa</taxon>
        <taxon>Ecdysozoa</taxon>
        <taxon>Arthropoda</taxon>
        <taxon>Chelicerata</taxon>
        <taxon>Arachnida</taxon>
        <taxon>Araneae</taxon>
        <taxon>Araneomorphae</taxon>
        <taxon>Entelegynae</taxon>
        <taxon>Araneoidea</taxon>
        <taxon>Linyphiidae</taxon>
        <taxon>Erigoninae</taxon>
        <taxon>Oedothorax</taxon>
    </lineage>
</organism>
<evidence type="ECO:0000256" key="4">
    <source>
        <dbReference type="ARBA" id="ARBA00022692"/>
    </source>
</evidence>
<dbReference type="InterPro" id="IPR032675">
    <property type="entry name" value="LRR_dom_sf"/>
</dbReference>
<keyword evidence="4" id="KW-0812">Transmembrane</keyword>
<dbReference type="PANTHER" id="PTHR47410:SF5">
    <property type="entry name" value="TOLL-LIKE RECEPTOR 3"/>
    <property type="match status" value="1"/>
</dbReference>
<keyword evidence="6" id="KW-0677">Repeat</keyword>
<evidence type="ECO:0000256" key="9">
    <source>
        <dbReference type="ARBA" id="ARBA00023136"/>
    </source>
</evidence>
<dbReference type="Pfam" id="PF13855">
    <property type="entry name" value="LRR_8"/>
    <property type="match status" value="1"/>
</dbReference>
<name>A0AAV6V2W7_9ARAC</name>
<dbReference type="PANTHER" id="PTHR47410">
    <property type="entry name" value="TOLL-LIKE RECEPTOR 7-RELATED"/>
    <property type="match status" value="1"/>
</dbReference>
<evidence type="ECO:0000313" key="14">
    <source>
        <dbReference type="Proteomes" id="UP000827092"/>
    </source>
</evidence>
<dbReference type="GO" id="GO:0051607">
    <property type="term" value="P:defense response to virus"/>
    <property type="evidence" value="ECO:0007669"/>
    <property type="project" value="TreeGrafter"/>
</dbReference>
<evidence type="ECO:0000256" key="11">
    <source>
        <dbReference type="ARBA" id="ARBA00023180"/>
    </source>
</evidence>